<dbReference type="InterPro" id="IPR000715">
    <property type="entry name" value="Glycosyl_transferase_4"/>
</dbReference>
<evidence type="ECO:0000256" key="12">
    <source>
        <dbReference type="ARBA" id="ARBA00022842"/>
    </source>
</evidence>
<proteinExistence type="inferred from homology"/>
<keyword evidence="11" id="KW-0256">Endoplasmic reticulum</keyword>
<comment type="similarity">
    <text evidence="4">Belongs to the glycosyltransferase 4 family.</text>
</comment>
<dbReference type="CDD" id="cd06855">
    <property type="entry name" value="GT_GPT_euk"/>
    <property type="match status" value="1"/>
</dbReference>
<evidence type="ECO:0000313" key="19">
    <source>
        <dbReference type="EMBL" id="ENN80725.1"/>
    </source>
</evidence>
<evidence type="ECO:0000256" key="6">
    <source>
        <dbReference type="ARBA" id="ARBA00017659"/>
    </source>
</evidence>
<accession>N6UG34</accession>
<evidence type="ECO:0000256" key="10">
    <source>
        <dbReference type="ARBA" id="ARBA00022723"/>
    </source>
</evidence>
<evidence type="ECO:0000256" key="5">
    <source>
        <dbReference type="ARBA" id="ARBA00013225"/>
    </source>
</evidence>
<dbReference type="UniPathway" id="UPA00378"/>
<organism evidence="19">
    <name type="scientific">Dendroctonus ponderosae</name>
    <name type="common">Mountain pine beetle</name>
    <dbReference type="NCBI Taxonomy" id="77166"/>
    <lineage>
        <taxon>Eukaryota</taxon>
        <taxon>Metazoa</taxon>
        <taxon>Ecdysozoa</taxon>
        <taxon>Arthropoda</taxon>
        <taxon>Hexapoda</taxon>
        <taxon>Insecta</taxon>
        <taxon>Pterygota</taxon>
        <taxon>Neoptera</taxon>
        <taxon>Endopterygota</taxon>
        <taxon>Coleoptera</taxon>
        <taxon>Polyphaga</taxon>
        <taxon>Cucujiformia</taxon>
        <taxon>Curculionidae</taxon>
        <taxon>Scolytinae</taxon>
        <taxon>Dendroctonus</taxon>
    </lineage>
</organism>
<evidence type="ECO:0000256" key="14">
    <source>
        <dbReference type="ARBA" id="ARBA00023136"/>
    </source>
</evidence>
<dbReference type="PANTHER" id="PTHR10571:SF0">
    <property type="entry name" value="UDP-N-ACETYLGLUCOSAMINE--DOLICHYL-PHOSPHATE N-ACETYLGLUCOSAMINEPHOSPHOTRANSFERASE"/>
    <property type="match status" value="1"/>
</dbReference>
<feature type="non-terminal residue" evidence="19">
    <location>
        <position position="1"/>
    </location>
</feature>
<dbReference type="OrthoDB" id="10262326at2759"/>
<evidence type="ECO:0000256" key="7">
    <source>
        <dbReference type="ARBA" id="ARBA00022676"/>
    </source>
</evidence>
<keyword evidence="13" id="KW-1133">Transmembrane helix</keyword>
<gene>
    <name evidence="19" type="ORF">YQE_02853</name>
</gene>
<dbReference type="PANTHER" id="PTHR10571">
    <property type="entry name" value="UDP-N-ACETYLGLUCOSAMINE--DOLICHYL-PHOSPHATE N-ACETYLGLUCOSAMINEPHOSPHOTRANSFERASE"/>
    <property type="match status" value="1"/>
</dbReference>
<evidence type="ECO:0000256" key="13">
    <source>
        <dbReference type="ARBA" id="ARBA00022989"/>
    </source>
</evidence>
<comment type="pathway">
    <text evidence="3">Protein modification; protein glycosylation.</text>
</comment>
<dbReference type="InterPro" id="IPR033895">
    <property type="entry name" value="GPT"/>
</dbReference>
<comment type="cofactor">
    <cofactor evidence="1">
        <name>Mg(2+)</name>
        <dbReference type="ChEBI" id="CHEBI:18420"/>
    </cofactor>
</comment>
<keyword evidence="10" id="KW-0479">Metal-binding</keyword>
<sequence length="569" mass="64684">MALDVNVDNRDKYLSLVDNEHAANQLKMFPHVVNIFMAFLSYLVTLRVIPMLKDKFIKANLFGIDMSKTTSDKVPESLGVVSGFIFLVTMVLFIPVAFENSLLEKDAFPYDEYVKYILALLSICCMLLLGFADDVLDVPWRQKLLLPTIASLPLLMVYYVSFNTTSIIVPKPFREWLGVSLDIGIIYYVYMGMLAVFCTNAINILAGVNGLEAGQSVVIAISIAIFNLLELSGPLWKAHQFSLYFMWPYIGTSPSNEIPNRSSLIFMKFYENILEPIYFRLKWSVFGFFWIHPKKTVISGGACTVSYLRNELNNDLNTLTSSKTIATFASKGILLGDLNHTGGWFCEYCASPQDIIEFFTSNSSKQLINWNQIGTDKITHKFIENLIELGLYIDGKSELGRGHRYPASVFVGDTFCYFSGMTFAVVGILGRFSKTTLLFFIPQVFNFLYSFPQLMKLIPCPRHRLPKFNSRTDKMECSTTVFQYSELSVLGKIVISLFRVFRLIRWEEKNGVVVTNNFTLINLVLLYFGPMHEAKLSTVLLGIQFLCTLLAFVIRYPFASVFYDVYSVN</sequence>
<dbReference type="Pfam" id="PF00953">
    <property type="entry name" value="Glycos_transf_4"/>
    <property type="match status" value="1"/>
</dbReference>
<evidence type="ECO:0000256" key="3">
    <source>
        <dbReference type="ARBA" id="ARBA00004922"/>
    </source>
</evidence>
<evidence type="ECO:0000256" key="15">
    <source>
        <dbReference type="ARBA" id="ARBA00029567"/>
    </source>
</evidence>
<protein>
    <recommendedName>
        <fullName evidence="6">UDP-N-acetylglucosamine--dolichyl-phosphate N-acetylglucosaminephosphotransferase</fullName>
        <ecNumber evidence="5">2.7.8.15</ecNumber>
    </recommendedName>
    <alternativeName>
        <fullName evidence="15">GlcNAc-1-P transferase</fullName>
    </alternativeName>
    <alternativeName>
        <fullName evidence="16">N-acetylglucosamine-1-phosphate transferase</fullName>
    </alternativeName>
</protein>
<keyword evidence="14" id="KW-0472">Membrane</keyword>
<comment type="catalytic activity">
    <reaction evidence="18">
        <text>a di-trans,poly-cis-dolichyl phosphate + UDP-N-acetyl-alpha-D-glucosamine = an N-acetyl-alpha-D-glucosaminyl-diphospho-di-trans,poly-cis-dolichol + UMP</text>
        <dbReference type="Rhea" id="RHEA:13289"/>
        <dbReference type="Rhea" id="RHEA-COMP:19498"/>
        <dbReference type="Rhea" id="RHEA-COMP:19507"/>
        <dbReference type="ChEBI" id="CHEBI:57683"/>
        <dbReference type="ChEBI" id="CHEBI:57705"/>
        <dbReference type="ChEBI" id="CHEBI:57865"/>
        <dbReference type="ChEBI" id="CHEBI:58427"/>
        <dbReference type="EC" id="2.7.8.15"/>
    </reaction>
    <physiologicalReaction direction="left-to-right" evidence="18">
        <dbReference type="Rhea" id="RHEA:13290"/>
    </physiologicalReaction>
</comment>
<evidence type="ECO:0000256" key="2">
    <source>
        <dbReference type="ARBA" id="ARBA00004477"/>
    </source>
</evidence>
<reference evidence="19" key="1">
    <citation type="journal article" date="2013" name="Genome Biol.">
        <title>Draft genome of the mountain pine beetle, Dendroctonus ponderosae Hopkins, a major forest pest.</title>
        <authorList>
            <person name="Keeling C.I."/>
            <person name="Yuen M.M."/>
            <person name="Liao N.Y."/>
            <person name="Docking T.R."/>
            <person name="Chan S.K."/>
            <person name="Taylor G.A."/>
            <person name="Palmquist D.L."/>
            <person name="Jackman S.D."/>
            <person name="Nguyen A."/>
            <person name="Li M."/>
            <person name="Henderson H."/>
            <person name="Janes J.K."/>
            <person name="Zhao Y."/>
            <person name="Pandoh P."/>
            <person name="Moore R."/>
            <person name="Sperling F.A."/>
            <person name="Huber D.P."/>
            <person name="Birol I."/>
            <person name="Jones S.J."/>
            <person name="Bohlmann J."/>
        </authorList>
    </citation>
    <scope>NUCLEOTIDE SEQUENCE</scope>
</reference>
<keyword evidence="8" id="KW-0808">Transferase</keyword>
<dbReference type="EMBL" id="KB740399">
    <property type="protein sequence ID" value="ENN80725.1"/>
    <property type="molecule type" value="Genomic_DNA"/>
</dbReference>
<comment type="function">
    <text evidence="17">UDP-N-acetylglucosamine--dolichyl-phosphate N-acetylglucosaminephosphotransferase that operates in the biosynthetic pathway of dolichol-linked oligosaccharides, the glycan precursors employed in protein asparagine (N)-glycosylation. The assembly of dolichol-linked oligosaccharides begins on the cytosolic side of the endoplasmic reticulum membrane and finishes in its lumen. The sequential addition of sugars to dolichol pyrophosphate produces dolichol-linked oligosaccharides containing fourteen sugars, including two GlcNAcs, nine mannoses and three glucoses. Once assembled, the oligosaccharide is transferred from the lipid to nascent proteins by oligosaccharyltransferases. Catalyzes the initial step of dolichol-linked oligosaccharide biosynthesis, transfering GlcNAc-1-P from cytosolic UDP-GlcNAc onto the carrier lipid dolichyl phosphate (P-dolichol), yielding GlcNAc-P-P-dolichol embedded in the cytoplasmic leaflet of the endoplasmic reticulum membrane.</text>
</comment>
<dbReference type="HOGENOM" id="CLU_029942_1_0_1"/>
<evidence type="ECO:0000256" key="18">
    <source>
        <dbReference type="ARBA" id="ARBA00045078"/>
    </source>
</evidence>
<evidence type="ECO:0000256" key="1">
    <source>
        <dbReference type="ARBA" id="ARBA00001946"/>
    </source>
</evidence>
<dbReference type="GO" id="GO:0005789">
    <property type="term" value="C:endoplasmic reticulum membrane"/>
    <property type="evidence" value="ECO:0007669"/>
    <property type="project" value="UniProtKB-SubCell"/>
</dbReference>
<keyword evidence="12" id="KW-0460">Magnesium</keyword>
<dbReference type="GO" id="GO:0003975">
    <property type="term" value="F:UDP-N-acetylglucosamine-dolichyl-phosphate N-acetylglucosaminephosphotransferase activity"/>
    <property type="evidence" value="ECO:0007669"/>
    <property type="project" value="UniProtKB-EC"/>
</dbReference>
<dbReference type="GO" id="GO:0016757">
    <property type="term" value="F:glycosyltransferase activity"/>
    <property type="evidence" value="ECO:0007669"/>
    <property type="project" value="UniProtKB-KW"/>
</dbReference>
<dbReference type="GO" id="GO:0046872">
    <property type="term" value="F:metal ion binding"/>
    <property type="evidence" value="ECO:0007669"/>
    <property type="project" value="UniProtKB-KW"/>
</dbReference>
<evidence type="ECO:0000256" key="16">
    <source>
        <dbReference type="ARBA" id="ARBA00033238"/>
    </source>
</evidence>
<evidence type="ECO:0000256" key="9">
    <source>
        <dbReference type="ARBA" id="ARBA00022692"/>
    </source>
</evidence>
<evidence type="ECO:0000256" key="8">
    <source>
        <dbReference type="ARBA" id="ARBA00022679"/>
    </source>
</evidence>
<evidence type="ECO:0000256" key="4">
    <source>
        <dbReference type="ARBA" id="ARBA00009317"/>
    </source>
</evidence>
<dbReference type="AlphaFoldDB" id="N6UG34"/>
<evidence type="ECO:0000256" key="17">
    <source>
        <dbReference type="ARBA" id="ARBA00044717"/>
    </source>
</evidence>
<dbReference type="GO" id="GO:0006488">
    <property type="term" value="P:dolichol-linked oligosaccharide biosynthetic process"/>
    <property type="evidence" value="ECO:0007669"/>
    <property type="project" value="InterPro"/>
</dbReference>
<comment type="subcellular location">
    <subcellularLocation>
        <location evidence="2">Endoplasmic reticulum membrane</location>
        <topology evidence="2">Multi-pass membrane protein</topology>
    </subcellularLocation>
</comment>
<keyword evidence="7" id="KW-0328">Glycosyltransferase</keyword>
<dbReference type="OMA" id="HHSFATY"/>
<keyword evidence="9" id="KW-0812">Transmembrane</keyword>
<dbReference type="EC" id="2.7.8.15" evidence="5"/>
<name>N6UG34_DENPD</name>
<evidence type="ECO:0000256" key="11">
    <source>
        <dbReference type="ARBA" id="ARBA00022824"/>
    </source>
</evidence>